<evidence type="ECO:0000313" key="10">
    <source>
        <dbReference type="EMBL" id="KAK4491043.1"/>
    </source>
</evidence>
<dbReference type="Pfam" id="PF00847">
    <property type="entry name" value="AP2"/>
    <property type="match status" value="1"/>
</dbReference>
<evidence type="ECO:0000256" key="2">
    <source>
        <dbReference type="ARBA" id="ARBA00007626"/>
    </source>
</evidence>
<dbReference type="InterPro" id="IPR016177">
    <property type="entry name" value="DNA-bd_dom_sf"/>
</dbReference>
<dbReference type="EMBL" id="JAYDYQ010001087">
    <property type="protein sequence ID" value="KAK4491043.1"/>
    <property type="molecule type" value="Genomic_DNA"/>
</dbReference>
<evidence type="ECO:0000256" key="1">
    <source>
        <dbReference type="ARBA" id="ARBA00004123"/>
    </source>
</evidence>
<evidence type="ECO:0000256" key="4">
    <source>
        <dbReference type="ARBA" id="ARBA00023015"/>
    </source>
</evidence>
<evidence type="ECO:0000256" key="3">
    <source>
        <dbReference type="ARBA" id="ARBA00022737"/>
    </source>
</evidence>
<feature type="repeat" description="PPR" evidence="8">
    <location>
        <begin position="441"/>
        <end position="475"/>
    </location>
</feature>
<organism evidence="10 11">
    <name type="scientific">Penstemon davidsonii</name>
    <dbReference type="NCBI Taxonomy" id="160366"/>
    <lineage>
        <taxon>Eukaryota</taxon>
        <taxon>Viridiplantae</taxon>
        <taxon>Streptophyta</taxon>
        <taxon>Embryophyta</taxon>
        <taxon>Tracheophyta</taxon>
        <taxon>Spermatophyta</taxon>
        <taxon>Magnoliopsida</taxon>
        <taxon>eudicotyledons</taxon>
        <taxon>Gunneridae</taxon>
        <taxon>Pentapetalae</taxon>
        <taxon>asterids</taxon>
        <taxon>lamiids</taxon>
        <taxon>Lamiales</taxon>
        <taxon>Plantaginaceae</taxon>
        <taxon>Cheloneae</taxon>
        <taxon>Penstemon</taxon>
    </lineage>
</organism>
<dbReference type="PANTHER" id="PTHR47447:SF28">
    <property type="entry name" value="PENTACOTRIPEPTIDE-REPEAT REGION OF PRORP DOMAIN-CONTAINING PROTEIN"/>
    <property type="match status" value="1"/>
</dbReference>
<keyword evidence="7" id="KW-0539">Nucleus</keyword>
<keyword evidence="11" id="KW-1185">Reference proteome</keyword>
<feature type="repeat" description="PPR" evidence="8">
    <location>
        <begin position="406"/>
        <end position="440"/>
    </location>
</feature>
<protein>
    <recommendedName>
        <fullName evidence="9">AP2/ERF domain-containing protein</fullName>
    </recommendedName>
</protein>
<feature type="repeat" description="PPR" evidence="8">
    <location>
        <begin position="333"/>
        <end position="367"/>
    </location>
</feature>
<dbReference type="InterPro" id="IPR011990">
    <property type="entry name" value="TPR-like_helical_dom_sf"/>
</dbReference>
<reference evidence="10 11" key="1">
    <citation type="journal article" date="2023" name="bioRxiv">
        <title>Genome report: Whole genome sequence and annotation of Penstemon davidsonii.</title>
        <authorList>
            <person name="Ostevik K.L."/>
            <person name="Alabady M."/>
            <person name="Zhang M."/>
            <person name="Rausher M.D."/>
        </authorList>
    </citation>
    <scope>NUCLEOTIDE SEQUENCE [LARGE SCALE GENOMIC DNA]</scope>
    <source>
        <strain evidence="10">DNT005</strain>
        <tissue evidence="10">Whole leaf</tissue>
    </source>
</reference>
<comment type="caution">
    <text evidence="10">The sequence shown here is derived from an EMBL/GenBank/DDBJ whole genome shotgun (WGS) entry which is preliminary data.</text>
</comment>
<dbReference type="CDD" id="cd00018">
    <property type="entry name" value="AP2"/>
    <property type="match status" value="1"/>
</dbReference>
<dbReference type="NCBIfam" id="TIGR00756">
    <property type="entry name" value="PPR"/>
    <property type="match status" value="11"/>
</dbReference>
<keyword evidence="6" id="KW-0804">Transcription</keyword>
<keyword evidence="5" id="KW-0238">DNA-binding</keyword>
<feature type="repeat" description="PPR" evidence="8">
    <location>
        <begin position="298"/>
        <end position="332"/>
    </location>
</feature>
<dbReference type="Pfam" id="PF13041">
    <property type="entry name" value="PPR_2"/>
    <property type="match status" value="5"/>
</dbReference>
<gene>
    <name evidence="10" type="ORF">RD792_001764</name>
</gene>
<feature type="repeat" description="PPR" evidence="8">
    <location>
        <begin position="476"/>
        <end position="510"/>
    </location>
</feature>
<dbReference type="InterPro" id="IPR002885">
    <property type="entry name" value="PPR_rpt"/>
</dbReference>
<dbReference type="InterPro" id="IPR001471">
    <property type="entry name" value="AP2/ERF_dom"/>
</dbReference>
<feature type="domain" description="AP2/ERF" evidence="9">
    <location>
        <begin position="6"/>
        <end position="63"/>
    </location>
</feature>
<dbReference type="Proteomes" id="UP001291926">
    <property type="component" value="Unassembled WGS sequence"/>
</dbReference>
<dbReference type="SUPFAM" id="SSF54171">
    <property type="entry name" value="DNA-binding domain"/>
    <property type="match status" value="1"/>
</dbReference>
<evidence type="ECO:0000313" key="11">
    <source>
        <dbReference type="Proteomes" id="UP001291926"/>
    </source>
</evidence>
<feature type="repeat" description="PPR" evidence="8">
    <location>
        <begin position="368"/>
        <end position="398"/>
    </location>
</feature>
<evidence type="ECO:0000256" key="7">
    <source>
        <dbReference type="ARBA" id="ARBA00023242"/>
    </source>
</evidence>
<evidence type="ECO:0000259" key="9">
    <source>
        <dbReference type="PROSITE" id="PS51032"/>
    </source>
</evidence>
<accession>A0ABR0DP84</accession>
<dbReference type="SUPFAM" id="SSF81901">
    <property type="entry name" value="HCP-like"/>
    <property type="match status" value="1"/>
</dbReference>
<feature type="repeat" description="PPR" evidence="8">
    <location>
        <begin position="651"/>
        <end position="685"/>
    </location>
</feature>
<dbReference type="PRINTS" id="PR00367">
    <property type="entry name" value="ETHRSPELEMNT"/>
</dbReference>
<dbReference type="PANTHER" id="PTHR47447">
    <property type="entry name" value="OS03G0856100 PROTEIN"/>
    <property type="match status" value="1"/>
</dbReference>
<dbReference type="Gene3D" id="1.25.40.10">
    <property type="entry name" value="Tetratricopeptide repeat domain"/>
    <property type="match status" value="4"/>
</dbReference>
<evidence type="ECO:0000256" key="8">
    <source>
        <dbReference type="PROSITE-ProRule" id="PRU00708"/>
    </source>
</evidence>
<comment type="similarity">
    <text evidence="2">Belongs to the PPR family. P subfamily.</text>
</comment>
<evidence type="ECO:0000256" key="5">
    <source>
        <dbReference type="ARBA" id="ARBA00023125"/>
    </source>
</evidence>
<dbReference type="SMART" id="SM00380">
    <property type="entry name" value="AP2"/>
    <property type="match status" value="1"/>
</dbReference>
<dbReference type="InterPro" id="IPR036955">
    <property type="entry name" value="AP2/ERF_dom_sf"/>
</dbReference>
<feature type="repeat" description="PPR" evidence="8">
    <location>
        <begin position="581"/>
        <end position="615"/>
    </location>
</feature>
<dbReference type="SUPFAM" id="SSF48452">
    <property type="entry name" value="TPR-like"/>
    <property type="match status" value="1"/>
</dbReference>
<comment type="subcellular location">
    <subcellularLocation>
        <location evidence="1">Nucleus</location>
    </subcellularLocation>
</comment>
<dbReference type="Pfam" id="PF12854">
    <property type="entry name" value="PPR_1"/>
    <property type="match status" value="1"/>
</dbReference>
<keyword evidence="3" id="KW-0677">Repeat</keyword>
<dbReference type="Gene3D" id="3.30.730.10">
    <property type="entry name" value="AP2/ERF domain"/>
    <property type="match status" value="1"/>
</dbReference>
<dbReference type="PROSITE" id="PS51032">
    <property type="entry name" value="AP2_ERF"/>
    <property type="match status" value="1"/>
</dbReference>
<dbReference type="PROSITE" id="PS51375">
    <property type="entry name" value="PPR"/>
    <property type="match status" value="11"/>
</dbReference>
<feature type="repeat" description="PPR" evidence="8">
    <location>
        <begin position="546"/>
        <end position="580"/>
    </location>
</feature>
<name>A0ABR0DP84_9LAMI</name>
<proteinExistence type="inferred from homology"/>
<feature type="repeat" description="PPR" evidence="8">
    <location>
        <begin position="616"/>
        <end position="650"/>
    </location>
</feature>
<keyword evidence="4" id="KW-0805">Transcription regulation</keyword>
<sequence>MVQSNKFRGVRQRQWGSWVSEIRHPLLKKRIWLGTFETAEEAARAYDEASILLSGQNAKTNFPVVPSTTTSKDHEFPLSTLSDNNILGAKLRKCCKNPAASSITCLRLDNDSSNIGVWQKRAVEILTNPIPSFFQSQQLVATLYGVAPPSSMYSVLIPAQESCFLLRILNGSSQTIDSLKDKIFLYFTQYYSSKSNINAIDSRTLNNDQNEKKEISDDEGKPTGAVFNVLDEMLKSSLDRLKTTRDSIAWVHRGSSDAILEASYRSDITVIRALCMEAKLGAALCLWNKLVQQFRIPDLLTHNCLLNALCKSGDLAGAERLVRNMLYQGPSPTCATYNTLMNGYCLVNEVDKALDLFSTMTNHKIRPNRVSCNILVHALCQKGLLENARKLLEEILGDNNDGETSDLITTTILMDGYFKNGNSAEALTCWNDVLERGMELDIIAYNVIVRGFCLSGNMNLVYKCLCEMFKSGYVPDIFTYNTLIGKLCKAGRMDEACYVFNVMSRMEVPPDDITYKMIIQGLCINGDPDKANEFLSHMLGKSIMPKPLIWNVIIYAYGKSGDVQKALSVKDQMIEFDILPNIYTYNALIYTHLRNGSIDKAHYLKKEMLLNDIFPDLVTYNLLIGAACNLGQISSALQLHDEMLRRGCDPDIVTYTELIRCYCARGNVEKAEERFFKVRRSGLPIDHVPFLILMKKYFKIKELDKVFDLYLIWSTRGI</sequence>
<evidence type="ECO:0000256" key="6">
    <source>
        <dbReference type="ARBA" id="ARBA00023163"/>
    </source>
</evidence>
<feature type="repeat" description="PPR" evidence="8">
    <location>
        <begin position="511"/>
        <end position="545"/>
    </location>
</feature>